<dbReference type="GO" id="GO:0006355">
    <property type="term" value="P:regulation of DNA-templated transcription"/>
    <property type="evidence" value="ECO:0000318"/>
    <property type="project" value="GO_Central"/>
</dbReference>
<reference evidence="3" key="2">
    <citation type="submission" date="2021-05" db="UniProtKB">
        <authorList>
            <consortium name="EnsemblPlants"/>
        </authorList>
    </citation>
    <scope>IDENTIFICATION</scope>
    <source>
        <strain evidence="3">subsp. malaccensis</strain>
    </source>
</reference>
<dbReference type="KEGG" id="mus:103969694"/>
<dbReference type="AlphaFoldDB" id="A0A804L2A1"/>
<feature type="region of interest" description="Disordered" evidence="1">
    <location>
        <begin position="279"/>
        <end position="301"/>
    </location>
</feature>
<organism evidence="3 4">
    <name type="scientific">Musa acuminata subsp. malaccensis</name>
    <name type="common">Wild banana</name>
    <name type="synonym">Musa malaccensis</name>
    <dbReference type="NCBI Taxonomy" id="214687"/>
    <lineage>
        <taxon>Eukaryota</taxon>
        <taxon>Viridiplantae</taxon>
        <taxon>Streptophyta</taxon>
        <taxon>Embryophyta</taxon>
        <taxon>Tracheophyta</taxon>
        <taxon>Spermatophyta</taxon>
        <taxon>Magnoliopsida</taxon>
        <taxon>Liliopsida</taxon>
        <taxon>Zingiberales</taxon>
        <taxon>Musaceae</taxon>
        <taxon>Musa</taxon>
    </lineage>
</organism>
<evidence type="ECO:0000313" key="3">
    <source>
        <dbReference type="EnsemblPlants" id="Ma10_p30960.1"/>
    </source>
</evidence>
<evidence type="ECO:0000313" key="4">
    <source>
        <dbReference type="Proteomes" id="UP000012960"/>
    </source>
</evidence>
<dbReference type="EnsemblPlants" id="Ma10_t30960.1">
    <property type="protein sequence ID" value="Ma10_p30960.1"/>
    <property type="gene ID" value="Ma10_g30960"/>
</dbReference>
<dbReference type="PANTHER" id="PTHR31874">
    <property type="entry name" value="CCT MOTIF FAMILY PROTEIN, EXPRESSED"/>
    <property type="match status" value="1"/>
</dbReference>
<gene>
    <name evidence="2" type="ORF">GSMUA_333320.1</name>
</gene>
<dbReference type="InParanoid" id="A0A804L2A1"/>
<proteinExistence type="predicted"/>
<dbReference type="Proteomes" id="UP000012960">
    <property type="component" value="Unplaced"/>
</dbReference>
<feature type="compositionally biased region" description="Polar residues" evidence="1">
    <location>
        <begin position="286"/>
        <end position="295"/>
    </location>
</feature>
<dbReference type="OrthoDB" id="153872at2759"/>
<reference evidence="2" key="1">
    <citation type="submission" date="2021-03" db="EMBL/GenBank/DDBJ databases">
        <authorList>
            <consortium name="Genoscope - CEA"/>
            <person name="William W."/>
        </authorList>
    </citation>
    <scope>NUCLEOTIDE SEQUENCE</scope>
    <source>
        <strain evidence="2">Doubled-haploid Pahang</strain>
    </source>
</reference>
<sequence length="355" mass="38523">MSACLSGGGGGRTYGFDLDIVKPSSSSSGRSLHSSSPSSTLSESSNLPLAISIKKARTPRKRPNQAYNEAAALLSTIYPSVFSAMELKKLSKNTRPFDSFPEFSELLPPFPVLGDAAVLIHKPQSEKPAAIRLELKHKNPVEECTSQMSSVSQKPNSPDPLHDYFDAESILDEEVEEGIDSIMGNLSMNTPTEDSNNEVSSDRNSPVNFLLGSLTGHTTCGGSELELELGLRNGSILRRASRDQDEGDWWRFPAVPVQDIFPNLKPAATIPALEKKKKKMKKKKNTAGTISNLSQEESKAGLGLKLNHEEVIKAWSDRSSIFSDHPESPDSSTAAPVRLEDINLFPDTTGADGTR</sequence>
<accession>A0A804L2A1</accession>
<feature type="region of interest" description="Disordered" evidence="1">
    <location>
        <begin position="23"/>
        <end position="45"/>
    </location>
</feature>
<dbReference type="InterPro" id="IPR052453">
    <property type="entry name" value="CONSTANS-like_ZF"/>
</dbReference>
<dbReference type="Gramene" id="Ma10_t30960.1">
    <property type="protein sequence ID" value="Ma10_p30960.1"/>
    <property type="gene ID" value="Ma10_g30960"/>
</dbReference>
<dbReference type="EMBL" id="HG996476">
    <property type="protein sequence ID" value="CAG1855106.1"/>
    <property type="molecule type" value="Genomic_DNA"/>
</dbReference>
<name>A0A804L2A1_MUSAM</name>
<dbReference type="OMA" id="TTMPWYG"/>
<evidence type="ECO:0000313" key="2">
    <source>
        <dbReference type="EMBL" id="CAG1855106.1"/>
    </source>
</evidence>
<evidence type="ECO:0000256" key="1">
    <source>
        <dbReference type="SAM" id="MobiDB-lite"/>
    </source>
</evidence>
<feature type="region of interest" description="Disordered" evidence="1">
    <location>
        <begin position="320"/>
        <end position="355"/>
    </location>
</feature>
<keyword evidence="4" id="KW-1185">Reference proteome</keyword>
<dbReference type="GO" id="GO:0005634">
    <property type="term" value="C:nucleus"/>
    <property type="evidence" value="ECO:0000318"/>
    <property type="project" value="GO_Central"/>
</dbReference>
<dbReference type="PANTHER" id="PTHR31874:SF10">
    <property type="entry name" value="PROTEIN CHLOROPLAST IMPORT APPARATUS 2"/>
    <property type="match status" value="1"/>
</dbReference>
<dbReference type="FunCoup" id="A0A804L2A1">
    <property type="interactions" value="2635"/>
</dbReference>
<protein>
    <submittedName>
        <fullName evidence="2">(wild Malaysian banana) hypothetical protein</fullName>
    </submittedName>
</protein>